<reference evidence="1 2" key="1">
    <citation type="submission" date="2014-06" db="EMBL/GenBank/DDBJ databases">
        <title>Functional and comparative genomic analyses of the Drosophila gut microbiota identify candidate symbiosis factors.</title>
        <authorList>
            <person name="Newell P.D."/>
            <person name="Chaston J.M."/>
            <person name="Douglas A.E."/>
        </authorList>
    </citation>
    <scope>NUCLEOTIDE SEQUENCE [LARGE SCALE GENOMIC DNA]</scope>
    <source>
        <strain evidence="1 2">DmCS_006</strain>
    </source>
</reference>
<dbReference type="AlphaFoldDB" id="A0A094YVG9"/>
<dbReference type="EMBL" id="JOKM01000018">
    <property type="protein sequence ID" value="KGB25412.1"/>
    <property type="molecule type" value="Genomic_DNA"/>
</dbReference>
<keyword evidence="2" id="KW-1185">Reference proteome</keyword>
<comment type="caution">
    <text evidence="1">The sequence shown here is derived from an EMBL/GenBank/DDBJ whole genome shotgun (WGS) entry which is preliminary data.</text>
</comment>
<dbReference type="PATRIC" id="fig|104102.7.peg.605"/>
<dbReference type="Proteomes" id="UP000029448">
    <property type="component" value="Unassembled WGS sequence"/>
</dbReference>
<accession>A0A094YVG9</accession>
<organism evidence="1 2">
    <name type="scientific">Acetobacter tropicalis</name>
    <dbReference type="NCBI Taxonomy" id="104102"/>
    <lineage>
        <taxon>Bacteria</taxon>
        <taxon>Pseudomonadati</taxon>
        <taxon>Pseudomonadota</taxon>
        <taxon>Alphaproteobacteria</taxon>
        <taxon>Acetobacterales</taxon>
        <taxon>Acetobacteraceae</taxon>
        <taxon>Acetobacter</taxon>
    </lineage>
</organism>
<sequence length="37" mass="4097">MREQWARGIYREKNTPAIKAAAFTLLGSTSRNKGVAC</sequence>
<gene>
    <name evidence="1" type="ORF">AtDm6_0607</name>
</gene>
<protein>
    <submittedName>
        <fullName evidence="1">Uncharacterized protein</fullName>
    </submittedName>
</protein>
<evidence type="ECO:0000313" key="2">
    <source>
        <dbReference type="Proteomes" id="UP000029448"/>
    </source>
</evidence>
<name>A0A094YVG9_9PROT</name>
<dbReference type="STRING" id="104102.AtDm6_0607"/>
<proteinExistence type="predicted"/>
<evidence type="ECO:0000313" key="1">
    <source>
        <dbReference type="EMBL" id="KGB25412.1"/>
    </source>
</evidence>